<dbReference type="Proteomes" id="UP001286174">
    <property type="component" value="Unassembled WGS sequence"/>
</dbReference>
<evidence type="ECO:0000256" key="2">
    <source>
        <dbReference type="SAM" id="SignalP"/>
    </source>
</evidence>
<dbReference type="EMBL" id="JALBUR010000016">
    <property type="protein sequence ID" value="MDX8419916.1"/>
    <property type="molecule type" value="Genomic_DNA"/>
</dbReference>
<evidence type="ECO:0000256" key="1">
    <source>
        <dbReference type="ARBA" id="ARBA00022729"/>
    </source>
</evidence>
<feature type="domain" description="Solute-binding protein family 3/N-terminal" evidence="3">
    <location>
        <begin position="44"/>
        <end position="263"/>
    </location>
</feature>
<keyword evidence="5" id="KW-1185">Reference proteome</keyword>
<evidence type="ECO:0000259" key="3">
    <source>
        <dbReference type="SMART" id="SM00062"/>
    </source>
</evidence>
<protein>
    <submittedName>
        <fullName evidence="4">Transporter substrate-binding domain-containing protein</fullName>
    </submittedName>
</protein>
<sequence>MKKFVSAAITAILALSLTACGSGSTASTSASSSAASSASGKAQNIVIGISPDYPPFDDLTTSGELTGFDYDMGEWLFNWLDENGYNYTHEWKQMSFDTIISGIQADQVDLGISGFTYDKDRKVLFSDTYYESGQVALVAADSKITSTDELKGANIGCQLGTTGETVAESLSPDHTTAVEDMGIAVETLKSGGYDAVIMDIAVAKNYEATGSFKMLDGVLQDESTHIIAKEGNTELMDAINKALAAFKASDDYKTLTSKYGLEAAE</sequence>
<organism evidence="4 5">
    <name type="scientific">Grylomicrobium aquisgranensis</name>
    <dbReference type="NCBI Taxonomy" id="2926318"/>
    <lineage>
        <taxon>Bacteria</taxon>
        <taxon>Bacillati</taxon>
        <taxon>Bacillota</taxon>
        <taxon>Erysipelotrichia</taxon>
        <taxon>Erysipelotrichales</taxon>
        <taxon>Erysipelotrichaceae</taxon>
        <taxon>Grylomicrobium</taxon>
    </lineage>
</organism>
<keyword evidence="1 2" id="KW-0732">Signal</keyword>
<gene>
    <name evidence="4" type="ORF">MOZ60_07385</name>
</gene>
<feature type="signal peptide" evidence="2">
    <location>
        <begin position="1"/>
        <end position="21"/>
    </location>
</feature>
<dbReference type="RefSeq" id="WP_370596172.1">
    <property type="nucleotide sequence ID" value="NZ_JALBUR010000016.1"/>
</dbReference>
<comment type="caution">
    <text evidence="4">The sequence shown here is derived from an EMBL/GenBank/DDBJ whole genome shotgun (WGS) entry which is preliminary data.</text>
</comment>
<dbReference type="PANTHER" id="PTHR35936">
    <property type="entry name" value="MEMBRANE-BOUND LYTIC MUREIN TRANSGLYCOSYLASE F"/>
    <property type="match status" value="1"/>
</dbReference>
<dbReference type="SMART" id="SM00062">
    <property type="entry name" value="PBPb"/>
    <property type="match status" value="1"/>
</dbReference>
<evidence type="ECO:0000313" key="4">
    <source>
        <dbReference type="EMBL" id="MDX8419916.1"/>
    </source>
</evidence>
<dbReference type="Gene3D" id="3.40.190.10">
    <property type="entry name" value="Periplasmic binding protein-like II"/>
    <property type="match status" value="2"/>
</dbReference>
<name>A0AB35U465_9FIRM</name>
<evidence type="ECO:0000313" key="5">
    <source>
        <dbReference type="Proteomes" id="UP001286174"/>
    </source>
</evidence>
<feature type="chain" id="PRO_5044197068" evidence="2">
    <location>
        <begin position="22"/>
        <end position="265"/>
    </location>
</feature>
<proteinExistence type="predicted"/>
<accession>A0AB35U465</accession>
<dbReference type="PANTHER" id="PTHR35936:SF17">
    <property type="entry name" value="ARGININE-BINDING EXTRACELLULAR PROTEIN ARTP"/>
    <property type="match status" value="1"/>
</dbReference>
<dbReference type="Pfam" id="PF00497">
    <property type="entry name" value="SBP_bac_3"/>
    <property type="match status" value="1"/>
</dbReference>
<reference evidence="4 5" key="1">
    <citation type="submission" date="2022-03" db="EMBL/GenBank/DDBJ databases">
        <title>Novel taxa within the pig intestine.</title>
        <authorList>
            <person name="Wylensek D."/>
            <person name="Bishof K."/>
            <person name="Afrizal A."/>
            <person name="Clavel T."/>
        </authorList>
    </citation>
    <scope>NUCLEOTIDE SEQUENCE [LARGE SCALE GENOMIC DNA]</scope>
    <source>
        <strain evidence="4 5">CLA-KB-P133</strain>
    </source>
</reference>
<dbReference type="SUPFAM" id="SSF53850">
    <property type="entry name" value="Periplasmic binding protein-like II"/>
    <property type="match status" value="1"/>
</dbReference>
<dbReference type="InterPro" id="IPR001638">
    <property type="entry name" value="Solute-binding_3/MltF_N"/>
</dbReference>
<dbReference type="AlphaFoldDB" id="A0AB35U465"/>
<dbReference type="PROSITE" id="PS51257">
    <property type="entry name" value="PROKAR_LIPOPROTEIN"/>
    <property type="match status" value="1"/>
</dbReference>